<sequence>MAEYVLKRLDKNKDGKLTLDEMESILPNAQTKQQMIELIAKYDLNKDNGIDVQELRTMLESEKCSSD</sequence>
<reference evidence="3" key="1">
    <citation type="submission" date="2019-05" db="EMBL/GenBank/DDBJ databases">
        <title>Annotation for the trematode Fasciolopsis buski.</title>
        <authorList>
            <person name="Choi Y.-J."/>
        </authorList>
    </citation>
    <scope>NUCLEOTIDE SEQUENCE</scope>
    <source>
        <strain evidence="3">HT</strain>
        <tissue evidence="3">Whole worm</tissue>
    </source>
</reference>
<keyword evidence="4" id="KW-1185">Reference proteome</keyword>
<accession>A0A8E0RJV3</accession>
<feature type="domain" description="EF-hand" evidence="2">
    <location>
        <begin position="33"/>
        <end position="65"/>
    </location>
</feature>
<dbReference type="Gene3D" id="1.10.238.10">
    <property type="entry name" value="EF-hand"/>
    <property type="match status" value="1"/>
</dbReference>
<dbReference type="GO" id="GO:0005509">
    <property type="term" value="F:calcium ion binding"/>
    <property type="evidence" value="ECO:0007669"/>
    <property type="project" value="InterPro"/>
</dbReference>
<comment type="caution">
    <text evidence="3">The sequence shown here is derived from an EMBL/GenBank/DDBJ whole genome shotgun (WGS) entry which is preliminary data.</text>
</comment>
<dbReference type="Proteomes" id="UP000728185">
    <property type="component" value="Unassembled WGS sequence"/>
</dbReference>
<dbReference type="InterPro" id="IPR002048">
    <property type="entry name" value="EF_hand_dom"/>
</dbReference>
<dbReference type="PROSITE" id="PS50222">
    <property type="entry name" value="EF_HAND_2"/>
    <property type="match status" value="2"/>
</dbReference>
<gene>
    <name evidence="3" type="ORF">FBUS_06111</name>
</gene>
<dbReference type="InterPro" id="IPR011992">
    <property type="entry name" value="EF-hand-dom_pair"/>
</dbReference>
<feature type="domain" description="EF-hand" evidence="2">
    <location>
        <begin position="1"/>
        <end position="32"/>
    </location>
</feature>
<dbReference type="InterPro" id="IPR018247">
    <property type="entry name" value="EF_Hand_1_Ca_BS"/>
</dbReference>
<keyword evidence="1" id="KW-0106">Calcium</keyword>
<dbReference type="SUPFAM" id="SSF47473">
    <property type="entry name" value="EF-hand"/>
    <property type="match status" value="1"/>
</dbReference>
<organism evidence="3 4">
    <name type="scientific">Fasciolopsis buskii</name>
    <dbReference type="NCBI Taxonomy" id="27845"/>
    <lineage>
        <taxon>Eukaryota</taxon>
        <taxon>Metazoa</taxon>
        <taxon>Spiralia</taxon>
        <taxon>Lophotrochozoa</taxon>
        <taxon>Platyhelminthes</taxon>
        <taxon>Trematoda</taxon>
        <taxon>Digenea</taxon>
        <taxon>Plagiorchiida</taxon>
        <taxon>Echinostomata</taxon>
        <taxon>Echinostomatoidea</taxon>
        <taxon>Fasciolidae</taxon>
        <taxon>Fasciolopsis</taxon>
    </lineage>
</organism>
<evidence type="ECO:0000313" key="3">
    <source>
        <dbReference type="EMBL" id="KAA0184835.1"/>
    </source>
</evidence>
<dbReference type="AlphaFoldDB" id="A0A8E0RJV3"/>
<evidence type="ECO:0000313" key="4">
    <source>
        <dbReference type="Proteomes" id="UP000728185"/>
    </source>
</evidence>
<dbReference type="SMART" id="SM00054">
    <property type="entry name" value="EFh"/>
    <property type="match status" value="2"/>
</dbReference>
<dbReference type="OrthoDB" id="293868at2759"/>
<name>A0A8E0RJV3_9TREM</name>
<dbReference type="PROSITE" id="PS00018">
    <property type="entry name" value="EF_HAND_1"/>
    <property type="match status" value="1"/>
</dbReference>
<dbReference type="EMBL" id="LUCM01010873">
    <property type="protein sequence ID" value="KAA0184835.1"/>
    <property type="molecule type" value="Genomic_DNA"/>
</dbReference>
<protein>
    <recommendedName>
        <fullName evidence="2">EF-hand domain-containing protein</fullName>
    </recommendedName>
</protein>
<evidence type="ECO:0000259" key="2">
    <source>
        <dbReference type="PROSITE" id="PS50222"/>
    </source>
</evidence>
<proteinExistence type="predicted"/>
<dbReference type="Pfam" id="PF13499">
    <property type="entry name" value="EF-hand_7"/>
    <property type="match status" value="1"/>
</dbReference>
<dbReference type="CDD" id="cd00051">
    <property type="entry name" value="EFh"/>
    <property type="match status" value="1"/>
</dbReference>
<evidence type="ECO:0000256" key="1">
    <source>
        <dbReference type="ARBA" id="ARBA00022837"/>
    </source>
</evidence>